<feature type="transmembrane region" description="Helical" evidence="1">
    <location>
        <begin position="29"/>
        <end position="48"/>
    </location>
</feature>
<protein>
    <submittedName>
        <fullName evidence="2">Uncharacterized protein</fullName>
    </submittedName>
</protein>
<evidence type="ECO:0000313" key="3">
    <source>
        <dbReference type="Proteomes" id="UP000422108"/>
    </source>
</evidence>
<accession>A0A5K8AAG0</accession>
<keyword evidence="1" id="KW-0812">Transmembrane</keyword>
<evidence type="ECO:0000313" key="2">
    <source>
        <dbReference type="EMBL" id="BBO89448.1"/>
    </source>
</evidence>
<organism evidence="2 3">
    <name type="scientific">Desulfosarcina ovata subsp. ovata</name>
    <dbReference type="NCBI Taxonomy" id="2752305"/>
    <lineage>
        <taxon>Bacteria</taxon>
        <taxon>Pseudomonadati</taxon>
        <taxon>Thermodesulfobacteriota</taxon>
        <taxon>Desulfobacteria</taxon>
        <taxon>Desulfobacterales</taxon>
        <taxon>Desulfosarcinaceae</taxon>
        <taxon>Desulfosarcina</taxon>
    </lineage>
</organism>
<proteinExistence type="predicted"/>
<keyword evidence="1" id="KW-0472">Membrane</keyword>
<name>A0A5K8AAG0_9BACT</name>
<evidence type="ECO:0000256" key="1">
    <source>
        <dbReference type="SAM" id="Phobius"/>
    </source>
</evidence>
<gene>
    <name evidence="2" type="ORF">DSCOOX_26280</name>
</gene>
<dbReference type="EMBL" id="AP021879">
    <property type="protein sequence ID" value="BBO89448.1"/>
    <property type="molecule type" value="Genomic_DNA"/>
</dbReference>
<dbReference type="Proteomes" id="UP000422108">
    <property type="component" value="Chromosome"/>
</dbReference>
<reference evidence="2 3" key="1">
    <citation type="submission" date="2019-11" db="EMBL/GenBank/DDBJ databases">
        <title>Comparative genomics of hydrocarbon-degrading Desulfosarcina strains.</title>
        <authorList>
            <person name="Watanabe M."/>
            <person name="Kojima H."/>
            <person name="Fukui M."/>
        </authorList>
    </citation>
    <scope>NUCLEOTIDE SEQUENCE [LARGE SCALE GENOMIC DNA]</scope>
    <source>
        <strain evidence="3">oXyS1</strain>
    </source>
</reference>
<keyword evidence="3" id="KW-1185">Reference proteome</keyword>
<sequence>MGDWGFSMMANYLPSICKVVKTYLPDNQGIAFGCILVGGVIANPTALIQSMPNAKIQMSIEGSYRL</sequence>
<keyword evidence="1" id="KW-1133">Transmembrane helix</keyword>
<dbReference type="AlphaFoldDB" id="A0A5K8AAG0"/>